<proteinExistence type="predicted"/>
<feature type="transmembrane region" description="Helical" evidence="6">
    <location>
        <begin position="45"/>
        <end position="65"/>
    </location>
</feature>
<evidence type="ECO:0000313" key="8">
    <source>
        <dbReference type="Proteomes" id="UP000012081"/>
    </source>
</evidence>
<dbReference type="STRING" id="1300222.I532_04295"/>
<evidence type="ECO:0000256" key="4">
    <source>
        <dbReference type="ARBA" id="ARBA00022989"/>
    </source>
</evidence>
<protein>
    <recommendedName>
        <fullName evidence="9">YitT family protein</fullName>
    </recommendedName>
</protein>
<keyword evidence="2" id="KW-1003">Cell membrane</keyword>
<evidence type="ECO:0000256" key="1">
    <source>
        <dbReference type="ARBA" id="ARBA00004651"/>
    </source>
</evidence>
<evidence type="ECO:0000256" key="3">
    <source>
        <dbReference type="ARBA" id="ARBA00022692"/>
    </source>
</evidence>
<feature type="transmembrane region" description="Helical" evidence="6">
    <location>
        <begin position="142"/>
        <end position="163"/>
    </location>
</feature>
<accession>M8DMT4</accession>
<evidence type="ECO:0000256" key="6">
    <source>
        <dbReference type="SAM" id="Phobius"/>
    </source>
</evidence>
<dbReference type="AlphaFoldDB" id="M8DMT4"/>
<evidence type="ECO:0000256" key="2">
    <source>
        <dbReference type="ARBA" id="ARBA00022475"/>
    </source>
</evidence>
<evidence type="ECO:0008006" key="9">
    <source>
        <dbReference type="Google" id="ProtNLM"/>
    </source>
</evidence>
<dbReference type="Pfam" id="PF02588">
    <property type="entry name" value="YitT_membrane"/>
    <property type="match status" value="1"/>
</dbReference>
<dbReference type="EMBL" id="APBN01000001">
    <property type="protein sequence ID" value="EMT54797.1"/>
    <property type="molecule type" value="Genomic_DNA"/>
</dbReference>
<keyword evidence="5 6" id="KW-0472">Membrane</keyword>
<name>M8DMT4_9BACL</name>
<keyword evidence="4 6" id="KW-1133">Transmembrane helix</keyword>
<evidence type="ECO:0000313" key="7">
    <source>
        <dbReference type="EMBL" id="EMT54797.1"/>
    </source>
</evidence>
<dbReference type="OrthoDB" id="2602718at2"/>
<gene>
    <name evidence="7" type="ORF">I532_04295</name>
</gene>
<dbReference type="InterPro" id="IPR003740">
    <property type="entry name" value="YitT"/>
</dbReference>
<comment type="subcellular location">
    <subcellularLocation>
        <location evidence="1">Cell membrane</location>
        <topology evidence="1">Multi-pass membrane protein</topology>
    </subcellularLocation>
</comment>
<dbReference type="InterPro" id="IPR051461">
    <property type="entry name" value="UPF0750_membrane"/>
</dbReference>
<keyword evidence="3 6" id="KW-0812">Transmembrane</keyword>
<dbReference type="PANTHER" id="PTHR33545:SF5">
    <property type="entry name" value="UPF0750 MEMBRANE PROTEIN YITT"/>
    <property type="match status" value="1"/>
</dbReference>
<feature type="transmembrane region" description="Helical" evidence="6">
    <location>
        <begin position="169"/>
        <end position="186"/>
    </location>
</feature>
<keyword evidence="8" id="KW-1185">Reference proteome</keyword>
<dbReference type="PATRIC" id="fig|1300222.3.peg.886"/>
<comment type="caution">
    <text evidence="7">The sequence shown here is derived from an EMBL/GenBank/DDBJ whole genome shotgun (WGS) entry which is preliminary data.</text>
</comment>
<dbReference type="GeneID" id="89498851"/>
<organism evidence="7 8">
    <name type="scientific">Brevibacillus borstelensis AK1</name>
    <dbReference type="NCBI Taxonomy" id="1300222"/>
    <lineage>
        <taxon>Bacteria</taxon>
        <taxon>Bacillati</taxon>
        <taxon>Bacillota</taxon>
        <taxon>Bacilli</taxon>
        <taxon>Bacillales</taxon>
        <taxon>Paenibacillaceae</taxon>
        <taxon>Brevibacillus</taxon>
    </lineage>
</organism>
<dbReference type="RefSeq" id="WP_003386623.1">
    <property type="nucleotide sequence ID" value="NZ_APBN01000001.1"/>
</dbReference>
<feature type="transmembrane region" description="Helical" evidence="6">
    <location>
        <begin position="7"/>
        <end position="25"/>
    </location>
</feature>
<dbReference type="GO" id="GO:0005886">
    <property type="term" value="C:plasma membrane"/>
    <property type="evidence" value="ECO:0007669"/>
    <property type="project" value="UniProtKB-SubCell"/>
</dbReference>
<feature type="transmembrane region" description="Helical" evidence="6">
    <location>
        <begin position="99"/>
        <end position="122"/>
    </location>
</feature>
<dbReference type="Proteomes" id="UP000012081">
    <property type="component" value="Unassembled WGS sequence"/>
</dbReference>
<feature type="transmembrane region" description="Helical" evidence="6">
    <location>
        <begin position="72"/>
        <end position="93"/>
    </location>
</feature>
<dbReference type="PANTHER" id="PTHR33545">
    <property type="entry name" value="UPF0750 MEMBRANE PROTEIN YITT-RELATED"/>
    <property type="match status" value="1"/>
</dbReference>
<sequence>MEWVQKGAAILLGSIGIAVGVNLFLVPHHLMDGGMIGIGLLATYFFQWPPGLVMIACSIPVYAMVFAYDRPLFFQSFHGMLIETLMIDVFAPLRAWNNWTLPTSAVIGGALIGAGTGLMLAYQTNTGGTDLIAQFLARRSKVPVALYILMIDGVIVSISLPAIGIERAVFSMCTIIAVAIFTHGFYNMRFKKPPYVVIGPLGREAGRRWRN</sequence>
<reference evidence="7 8" key="1">
    <citation type="submission" date="2013-03" db="EMBL/GenBank/DDBJ databases">
        <title>Assembly of a new bacterial strain Brevibacillus borstelensis AK1.</title>
        <authorList>
            <person name="Rajan I."/>
            <person name="PoliReddy D."/>
            <person name="Sugumar T."/>
            <person name="Rathinam K."/>
            <person name="Alqarawi S."/>
            <person name="Khalil A.B."/>
            <person name="Sivakumar N."/>
        </authorList>
    </citation>
    <scope>NUCLEOTIDE SEQUENCE [LARGE SCALE GENOMIC DNA]</scope>
    <source>
        <strain evidence="7 8">AK1</strain>
    </source>
</reference>
<evidence type="ECO:0000256" key="5">
    <source>
        <dbReference type="ARBA" id="ARBA00023136"/>
    </source>
</evidence>